<name>A0AAE0QQ14_9TELE</name>
<feature type="region of interest" description="Disordered" evidence="2">
    <location>
        <begin position="100"/>
        <end position="121"/>
    </location>
</feature>
<dbReference type="InterPro" id="IPR001304">
    <property type="entry name" value="C-type_lectin-like"/>
</dbReference>
<evidence type="ECO:0000256" key="2">
    <source>
        <dbReference type="SAM" id="MobiDB-lite"/>
    </source>
</evidence>
<dbReference type="InterPro" id="IPR016187">
    <property type="entry name" value="CTDL_fold"/>
</dbReference>
<dbReference type="Gene3D" id="3.10.100.10">
    <property type="entry name" value="Mannose-Binding Protein A, subunit A"/>
    <property type="match status" value="1"/>
</dbReference>
<dbReference type="InterPro" id="IPR018378">
    <property type="entry name" value="C-type_lectin_CS"/>
</dbReference>
<evidence type="ECO:0000313" key="5">
    <source>
        <dbReference type="Proteomes" id="UP001274896"/>
    </source>
</evidence>
<dbReference type="Pfam" id="PF00059">
    <property type="entry name" value="Lectin_C"/>
    <property type="match status" value="1"/>
</dbReference>
<keyword evidence="5" id="KW-1185">Reference proteome</keyword>
<accession>A0AAE0QQ14</accession>
<protein>
    <recommendedName>
        <fullName evidence="3">C-type lectin domain-containing protein</fullName>
    </recommendedName>
</protein>
<evidence type="ECO:0000313" key="4">
    <source>
        <dbReference type="EMBL" id="KAK3529200.1"/>
    </source>
</evidence>
<sequence length="121" mass="13421">EYIIKQLGGKNAWIGLNYNVSEDAWKWVDGSALTTGYWAEGEPNNVSGKEYCIEIWTYIGLMGWNDLECNKKKKWICEKPFVQCALLTCPQQEAACSGVHPSASVSSTHALRSSSTSPTDK</sequence>
<dbReference type="EMBL" id="JAUCMX010000012">
    <property type="protein sequence ID" value="KAK3529200.1"/>
    <property type="molecule type" value="Genomic_DNA"/>
</dbReference>
<dbReference type="PROSITE" id="PS00615">
    <property type="entry name" value="C_TYPE_LECTIN_1"/>
    <property type="match status" value="1"/>
</dbReference>
<dbReference type="InterPro" id="IPR016186">
    <property type="entry name" value="C-type_lectin-like/link_sf"/>
</dbReference>
<feature type="compositionally biased region" description="Low complexity" evidence="2">
    <location>
        <begin position="102"/>
        <end position="121"/>
    </location>
</feature>
<comment type="caution">
    <text evidence="4">The sequence shown here is derived from an EMBL/GenBank/DDBJ whole genome shotgun (WGS) entry which is preliminary data.</text>
</comment>
<dbReference type="SUPFAM" id="SSF56436">
    <property type="entry name" value="C-type lectin-like"/>
    <property type="match status" value="1"/>
</dbReference>
<evidence type="ECO:0000259" key="3">
    <source>
        <dbReference type="PROSITE" id="PS50041"/>
    </source>
</evidence>
<dbReference type="Proteomes" id="UP001274896">
    <property type="component" value="Unassembled WGS sequence"/>
</dbReference>
<keyword evidence="1" id="KW-1015">Disulfide bond</keyword>
<dbReference type="PANTHER" id="PTHR22803">
    <property type="entry name" value="MANNOSE, PHOSPHOLIPASE, LECTIN RECEPTOR RELATED"/>
    <property type="match status" value="1"/>
</dbReference>
<feature type="non-terminal residue" evidence="4">
    <location>
        <position position="121"/>
    </location>
</feature>
<evidence type="ECO:0000256" key="1">
    <source>
        <dbReference type="ARBA" id="ARBA00023157"/>
    </source>
</evidence>
<dbReference type="InterPro" id="IPR050111">
    <property type="entry name" value="C-type_lectin/snaclec_domain"/>
</dbReference>
<gene>
    <name evidence="4" type="ORF">QTP70_019440</name>
</gene>
<dbReference type="PROSITE" id="PS50041">
    <property type="entry name" value="C_TYPE_LECTIN_2"/>
    <property type="match status" value="1"/>
</dbReference>
<reference evidence="4" key="1">
    <citation type="submission" date="2023-06" db="EMBL/GenBank/DDBJ databases">
        <title>Male Hemibagrus guttatus genome.</title>
        <authorList>
            <person name="Bian C."/>
        </authorList>
    </citation>
    <scope>NUCLEOTIDE SEQUENCE</scope>
    <source>
        <strain evidence="4">Male_cb2023</strain>
        <tissue evidence="4">Muscle</tissue>
    </source>
</reference>
<feature type="domain" description="C-type lectin" evidence="3">
    <location>
        <begin position="1"/>
        <end position="78"/>
    </location>
</feature>
<dbReference type="AlphaFoldDB" id="A0AAE0QQ14"/>
<proteinExistence type="predicted"/>
<organism evidence="4 5">
    <name type="scientific">Hemibagrus guttatus</name>
    <dbReference type="NCBI Taxonomy" id="175788"/>
    <lineage>
        <taxon>Eukaryota</taxon>
        <taxon>Metazoa</taxon>
        <taxon>Chordata</taxon>
        <taxon>Craniata</taxon>
        <taxon>Vertebrata</taxon>
        <taxon>Euteleostomi</taxon>
        <taxon>Actinopterygii</taxon>
        <taxon>Neopterygii</taxon>
        <taxon>Teleostei</taxon>
        <taxon>Ostariophysi</taxon>
        <taxon>Siluriformes</taxon>
        <taxon>Bagridae</taxon>
        <taxon>Hemibagrus</taxon>
    </lineage>
</organism>